<keyword evidence="5 14" id="KW-0653">Protein transport</keyword>
<evidence type="ECO:0000256" key="1">
    <source>
        <dbReference type="ARBA" id="ARBA00004549"/>
    </source>
</evidence>
<feature type="compositionally biased region" description="Basic and acidic residues" evidence="15">
    <location>
        <begin position="226"/>
        <end position="243"/>
    </location>
</feature>
<reference evidence="17" key="1">
    <citation type="submission" date="2015-12" db="EMBL/GenBank/DDBJ databases">
        <title>Update maize B73 reference genome by single molecule sequencing technologies.</title>
        <authorList>
            <consortium name="Maize Genome Sequencing Project"/>
            <person name="Ware D."/>
        </authorList>
    </citation>
    <scope>NUCLEOTIDE SEQUENCE</scope>
    <source>
        <tissue evidence="17">Seedling</tissue>
    </source>
</reference>
<dbReference type="InterPro" id="IPR006785">
    <property type="entry name" value="Pex14_N"/>
</dbReference>
<evidence type="ECO:0000256" key="4">
    <source>
        <dbReference type="ARBA" id="ARBA00022692"/>
    </source>
</evidence>
<evidence type="ECO:0000256" key="8">
    <source>
        <dbReference type="ARBA" id="ARBA00023136"/>
    </source>
</evidence>
<dbReference type="EMBL" id="CM000782">
    <property type="protein sequence ID" value="AQK88750.1"/>
    <property type="molecule type" value="Genomic_DNA"/>
</dbReference>
<dbReference type="GO" id="GO:0005778">
    <property type="term" value="C:peroxisomal membrane"/>
    <property type="evidence" value="ECO:0007669"/>
    <property type="project" value="UniProtKB-SubCell"/>
</dbReference>
<keyword evidence="3 14" id="KW-0813">Transport</keyword>
<keyword evidence="7" id="KW-0811">Translocation</keyword>
<evidence type="ECO:0000313" key="17">
    <source>
        <dbReference type="EMBL" id="AQK88750.1"/>
    </source>
</evidence>
<sequence>MAMAMGMNPVTVDAVELSRLHRKLPLRPTVDEVEASTVILTSANAKEACLAKITREEKAARALAQGVLVELFDVVHSFTSTGEHRKACNLLQWVSIYGSQTFFAGLHTGQGSAEGSHGLQDTKEQDIKKGKAALVSTELLREDLVQSAVSFLKHPKVVASSDGQRRSFLVNKGLTMDEIDEAFRRLQDINDDPPNPDQPISEPRMAPKPKPWEKQGQGSLACDLKSLPRESDVLRSEVQHDDGTNQVTESADGANQADSLLQAGVAAGSESPGVPDDAASSLE</sequence>
<dbReference type="PANTHER" id="PTHR23058">
    <property type="entry name" value="PEROXISOMAL MEMBRANE PROTEIN PEX14"/>
    <property type="match status" value="1"/>
</dbReference>
<feature type="domain" description="Peroxisome membrane anchor protein Pex14p N-terminal" evidence="16">
    <location>
        <begin position="141"/>
        <end position="185"/>
    </location>
</feature>
<keyword evidence="6" id="KW-1133">Transmembrane helix</keyword>
<evidence type="ECO:0000256" key="6">
    <source>
        <dbReference type="ARBA" id="ARBA00022989"/>
    </source>
</evidence>
<dbReference type="PANTHER" id="PTHR23058:SF11">
    <property type="entry name" value="PEROXISOMAL MEMBRANE PROTEIN PEX14"/>
    <property type="match status" value="1"/>
</dbReference>
<evidence type="ECO:0000256" key="15">
    <source>
        <dbReference type="SAM" id="MobiDB-lite"/>
    </source>
</evidence>
<name>A0A1D6MDL7_MAIZE</name>
<dbReference type="GO" id="GO:0016560">
    <property type="term" value="P:protein import into peroxisome matrix, docking"/>
    <property type="evidence" value="ECO:0007669"/>
    <property type="project" value="UniProtKB-UniRule"/>
</dbReference>
<proteinExistence type="inferred from homology"/>
<evidence type="ECO:0000256" key="11">
    <source>
        <dbReference type="ARBA" id="ARBA00029691"/>
    </source>
</evidence>
<evidence type="ECO:0000256" key="14">
    <source>
        <dbReference type="RuleBase" id="RU367032"/>
    </source>
</evidence>
<keyword evidence="4" id="KW-0812">Transmembrane</keyword>
<protein>
    <recommendedName>
        <fullName evidence="10 14">Peroxisomal membrane protein PEX14</fullName>
    </recommendedName>
    <alternativeName>
        <fullName evidence="11 14">Peroxin-14</fullName>
    </alternativeName>
</protein>
<comment type="similarity">
    <text evidence="2 14">Belongs to the peroxin-14 family.</text>
</comment>
<keyword evidence="9 14" id="KW-0576">Peroxisome</keyword>
<dbReference type="Pfam" id="PF04695">
    <property type="entry name" value="Pex14_N"/>
    <property type="match status" value="1"/>
</dbReference>
<evidence type="ECO:0000259" key="16">
    <source>
        <dbReference type="Pfam" id="PF04695"/>
    </source>
</evidence>
<dbReference type="InterPro" id="IPR036388">
    <property type="entry name" value="WH-like_DNA-bd_sf"/>
</dbReference>
<evidence type="ECO:0000256" key="9">
    <source>
        <dbReference type="ARBA" id="ARBA00023140"/>
    </source>
</evidence>
<comment type="function">
    <text evidence="12 14">Component of the PEX13-PEX14 docking complex, a translocon channel that specifically mediates the import of peroxisomal cargo proteins bound to PEX5 receptor. The PEX13-PEX14 docking complex forms a large import pore which can be opened to a diameter of about 9 nm. Mechanistically, PEX5 receptor along with cargo proteins associates with the PEX14 subunit of the PEX13-PEX14 docking complex in the cytosol, leading to the insertion of the receptor into the organelle membrane with the concomitant translocation of the cargo into the peroxisome matrix.</text>
</comment>
<evidence type="ECO:0000256" key="10">
    <source>
        <dbReference type="ARBA" id="ARBA00029502"/>
    </source>
</evidence>
<comment type="subcellular location">
    <subcellularLocation>
        <location evidence="1">Peroxisome membrane</location>
        <topology evidence="1">Single-pass membrane protein</topology>
    </subcellularLocation>
</comment>
<evidence type="ECO:0000256" key="13">
    <source>
        <dbReference type="ARBA" id="ARBA00064754"/>
    </source>
</evidence>
<evidence type="ECO:0000256" key="3">
    <source>
        <dbReference type="ARBA" id="ARBA00022448"/>
    </source>
</evidence>
<feature type="region of interest" description="Disordered" evidence="15">
    <location>
        <begin position="187"/>
        <end position="283"/>
    </location>
</feature>
<evidence type="ECO:0000256" key="12">
    <source>
        <dbReference type="ARBA" id="ARBA00053920"/>
    </source>
</evidence>
<evidence type="ECO:0000256" key="7">
    <source>
        <dbReference type="ARBA" id="ARBA00023010"/>
    </source>
</evidence>
<gene>
    <name evidence="17" type="ORF">ZEAMMB73_Zm00001d039111</name>
</gene>
<evidence type="ECO:0000256" key="5">
    <source>
        <dbReference type="ARBA" id="ARBA00022927"/>
    </source>
</evidence>
<dbReference type="ExpressionAtlas" id="A0A1D6MDL7">
    <property type="expression patterns" value="baseline and differential"/>
</dbReference>
<comment type="subunit">
    <text evidence="13">Interacts with PEX13; forming the PEX13-PEX14 docking complex. Interacts with PEX5 (via WxxxF/Y motifs).</text>
</comment>
<organism evidence="17">
    <name type="scientific">Zea mays</name>
    <name type="common">Maize</name>
    <dbReference type="NCBI Taxonomy" id="4577"/>
    <lineage>
        <taxon>Eukaryota</taxon>
        <taxon>Viridiplantae</taxon>
        <taxon>Streptophyta</taxon>
        <taxon>Embryophyta</taxon>
        <taxon>Tracheophyta</taxon>
        <taxon>Spermatophyta</taxon>
        <taxon>Magnoliopsida</taxon>
        <taxon>Liliopsida</taxon>
        <taxon>Poales</taxon>
        <taxon>Poaceae</taxon>
        <taxon>PACMAD clade</taxon>
        <taxon>Panicoideae</taxon>
        <taxon>Andropogonodae</taxon>
        <taxon>Andropogoneae</taxon>
        <taxon>Tripsacinae</taxon>
        <taxon>Zea</taxon>
    </lineage>
</organism>
<dbReference type="InterPro" id="IPR025655">
    <property type="entry name" value="PEX14"/>
</dbReference>
<accession>A0A1D6MDL7</accession>
<dbReference type="FunFam" id="1.10.10.10:FF:000217">
    <property type="entry name" value="Peroxisomal membrane protein PEX14"/>
    <property type="match status" value="1"/>
</dbReference>
<dbReference type="AlphaFoldDB" id="A0A1D6MDL7"/>
<keyword evidence="8 14" id="KW-0472">Membrane</keyword>
<evidence type="ECO:0000256" key="2">
    <source>
        <dbReference type="ARBA" id="ARBA00005443"/>
    </source>
</evidence>
<dbReference type="Gene3D" id="1.10.10.10">
    <property type="entry name" value="Winged helix-like DNA-binding domain superfamily/Winged helix DNA-binding domain"/>
    <property type="match status" value="1"/>
</dbReference>